<name>A0A9W8Z522_9PEZI</name>
<evidence type="ECO:0000259" key="7">
    <source>
        <dbReference type="PROSITE" id="PS51387"/>
    </source>
</evidence>
<dbReference type="Pfam" id="PF01565">
    <property type="entry name" value="FAD_binding_4"/>
    <property type="match status" value="1"/>
</dbReference>
<evidence type="ECO:0000256" key="4">
    <source>
        <dbReference type="ARBA" id="ARBA00022827"/>
    </source>
</evidence>
<dbReference type="OrthoDB" id="407275at2759"/>
<dbReference type="PANTHER" id="PTHR42973:SF39">
    <property type="entry name" value="FAD-BINDING PCMH-TYPE DOMAIN-CONTAINING PROTEIN"/>
    <property type="match status" value="1"/>
</dbReference>
<dbReference type="InterPro" id="IPR006094">
    <property type="entry name" value="Oxid_FAD_bind_N"/>
</dbReference>
<comment type="cofactor">
    <cofactor evidence="1">
        <name>FAD</name>
        <dbReference type="ChEBI" id="CHEBI:57692"/>
    </cofactor>
</comment>
<evidence type="ECO:0000256" key="1">
    <source>
        <dbReference type="ARBA" id="ARBA00001974"/>
    </source>
</evidence>
<feature type="chain" id="PRO_5040979509" description="FAD-binding PCMH-type domain-containing protein" evidence="6">
    <location>
        <begin position="32"/>
        <end position="526"/>
    </location>
</feature>
<evidence type="ECO:0000256" key="5">
    <source>
        <dbReference type="ARBA" id="ARBA00023002"/>
    </source>
</evidence>
<feature type="domain" description="FAD-binding PCMH-type" evidence="7">
    <location>
        <begin position="80"/>
        <end position="252"/>
    </location>
</feature>
<dbReference type="GO" id="GO:0016491">
    <property type="term" value="F:oxidoreductase activity"/>
    <property type="evidence" value="ECO:0007669"/>
    <property type="project" value="UniProtKB-KW"/>
</dbReference>
<proteinExistence type="inferred from homology"/>
<dbReference type="EMBL" id="JAPEVB010000001">
    <property type="protein sequence ID" value="KAJ4397873.1"/>
    <property type="molecule type" value="Genomic_DNA"/>
</dbReference>
<reference evidence="8" key="1">
    <citation type="submission" date="2022-10" db="EMBL/GenBank/DDBJ databases">
        <title>Tapping the CABI collections for fungal endophytes: first genome assemblies for Collariella, Neodidymelliopsis, Ascochyta clinopodiicola, Didymella pomorum, Didymosphaeria variabile, Neocosmospora piperis and Neocucurbitaria cava.</title>
        <authorList>
            <person name="Hill R."/>
        </authorList>
    </citation>
    <scope>NUCLEOTIDE SEQUENCE</scope>
    <source>
        <strain evidence="8">IMI 355082</strain>
    </source>
</reference>
<keyword evidence="9" id="KW-1185">Reference proteome</keyword>
<dbReference type="Proteomes" id="UP001140453">
    <property type="component" value="Unassembled WGS sequence"/>
</dbReference>
<dbReference type="InterPro" id="IPR016166">
    <property type="entry name" value="FAD-bd_PCMH"/>
</dbReference>
<dbReference type="GO" id="GO:0071949">
    <property type="term" value="F:FAD binding"/>
    <property type="evidence" value="ECO:0007669"/>
    <property type="project" value="InterPro"/>
</dbReference>
<sequence>MVSLSLKAGSCRASVQTFVSILGLCATLSHALPSQVNSNSIIAARQNATLEDCLSSAGIESSFSSSSNWTTDIEAWNSRLSPVPSAVVFPKTEAEVSAALQCATATNTKVTTLGGNRSFSSMGFGRNDGALIVNLKYMKVLEYDEATEILTYGGPVMISDAAGFLWNNYNRALPHGRCPDVGMTGVAASGFGTLSRASGTVLDNIVGVRVAIANGSIVDADANVNSDLYWAVRGAASSMGVVLKFKIQTLTPPSLTVTNYTIAFPANYNVTQQDNVDALLGTQAWAQSADNNDLVSIRFSLKKPSKLEGFFYGTAADFESVSASLLKYLPSVMEVTSSEFDFWNSEDIATPGMIKQTITPRRFFYIASVTVPESAPLDNETAWQLFSNTAYAAALPDATASGFVDIWGGAYTNTLSADTSAWKHDKNLLLIRWDIRTKAYNISFADTTIDTMRAGFYQFVDGYKAAGGSPGGFTTYRDERWSIEETAEYLYGGNYARLQEIKTAFDPSEMFNTDPQAIPALQVMER</sequence>
<keyword evidence="3" id="KW-0285">Flavoprotein</keyword>
<comment type="similarity">
    <text evidence="2">Belongs to the oxygen-dependent FAD-linked oxidoreductase family.</text>
</comment>
<dbReference type="SUPFAM" id="SSF56176">
    <property type="entry name" value="FAD-binding/transporter-associated domain-like"/>
    <property type="match status" value="1"/>
</dbReference>
<evidence type="ECO:0000256" key="2">
    <source>
        <dbReference type="ARBA" id="ARBA00005466"/>
    </source>
</evidence>
<dbReference type="Gene3D" id="3.30.465.10">
    <property type="match status" value="1"/>
</dbReference>
<dbReference type="Pfam" id="PF08031">
    <property type="entry name" value="BBE"/>
    <property type="match status" value="1"/>
</dbReference>
<protein>
    <recommendedName>
        <fullName evidence="7">FAD-binding PCMH-type domain-containing protein</fullName>
    </recommendedName>
</protein>
<accession>A0A9W8Z522</accession>
<dbReference type="InterPro" id="IPR050416">
    <property type="entry name" value="FAD-linked_Oxidoreductase"/>
</dbReference>
<dbReference type="PROSITE" id="PS51387">
    <property type="entry name" value="FAD_PCMH"/>
    <property type="match status" value="1"/>
</dbReference>
<dbReference type="AlphaFoldDB" id="A0A9W8Z522"/>
<dbReference type="InterPro" id="IPR016169">
    <property type="entry name" value="FAD-bd_PCMH_sub2"/>
</dbReference>
<gene>
    <name evidence="8" type="ORF">N0V93_002110</name>
</gene>
<dbReference type="InterPro" id="IPR012951">
    <property type="entry name" value="BBE"/>
</dbReference>
<feature type="signal peptide" evidence="6">
    <location>
        <begin position="1"/>
        <end position="31"/>
    </location>
</feature>
<dbReference type="PANTHER" id="PTHR42973">
    <property type="entry name" value="BINDING OXIDOREDUCTASE, PUTATIVE (AFU_ORTHOLOGUE AFUA_1G17690)-RELATED"/>
    <property type="match status" value="1"/>
</dbReference>
<organism evidence="8 9">
    <name type="scientific">Gnomoniopsis smithogilvyi</name>
    <dbReference type="NCBI Taxonomy" id="1191159"/>
    <lineage>
        <taxon>Eukaryota</taxon>
        <taxon>Fungi</taxon>
        <taxon>Dikarya</taxon>
        <taxon>Ascomycota</taxon>
        <taxon>Pezizomycotina</taxon>
        <taxon>Sordariomycetes</taxon>
        <taxon>Sordariomycetidae</taxon>
        <taxon>Diaporthales</taxon>
        <taxon>Gnomoniaceae</taxon>
        <taxon>Gnomoniopsis</taxon>
    </lineage>
</organism>
<dbReference type="Gene3D" id="3.40.462.20">
    <property type="match status" value="1"/>
</dbReference>
<evidence type="ECO:0000313" key="9">
    <source>
        <dbReference type="Proteomes" id="UP001140453"/>
    </source>
</evidence>
<evidence type="ECO:0000256" key="6">
    <source>
        <dbReference type="SAM" id="SignalP"/>
    </source>
</evidence>
<dbReference type="InterPro" id="IPR036318">
    <property type="entry name" value="FAD-bd_PCMH-like_sf"/>
</dbReference>
<evidence type="ECO:0000313" key="8">
    <source>
        <dbReference type="EMBL" id="KAJ4397873.1"/>
    </source>
</evidence>
<keyword evidence="4" id="KW-0274">FAD</keyword>
<evidence type="ECO:0000256" key="3">
    <source>
        <dbReference type="ARBA" id="ARBA00022630"/>
    </source>
</evidence>
<keyword evidence="5" id="KW-0560">Oxidoreductase</keyword>
<comment type="caution">
    <text evidence="8">The sequence shown here is derived from an EMBL/GenBank/DDBJ whole genome shotgun (WGS) entry which is preliminary data.</text>
</comment>
<keyword evidence="6" id="KW-0732">Signal</keyword>